<name>A0ACC3NDU6_9PEZI</name>
<reference evidence="1" key="1">
    <citation type="submission" date="2023-07" db="EMBL/GenBank/DDBJ databases">
        <title>Black Yeasts Isolated from many extreme environments.</title>
        <authorList>
            <person name="Coleine C."/>
            <person name="Stajich J.E."/>
            <person name="Selbmann L."/>
        </authorList>
    </citation>
    <scope>NUCLEOTIDE SEQUENCE</scope>
    <source>
        <strain evidence="1">CCFEE 5714</strain>
    </source>
</reference>
<keyword evidence="2" id="KW-1185">Reference proteome</keyword>
<protein>
    <submittedName>
        <fullName evidence="1">Uncharacterized protein</fullName>
    </submittedName>
</protein>
<proteinExistence type="predicted"/>
<comment type="caution">
    <text evidence="1">The sequence shown here is derived from an EMBL/GenBank/DDBJ whole genome shotgun (WGS) entry which is preliminary data.</text>
</comment>
<evidence type="ECO:0000313" key="1">
    <source>
        <dbReference type="EMBL" id="KAK3714494.1"/>
    </source>
</evidence>
<evidence type="ECO:0000313" key="2">
    <source>
        <dbReference type="Proteomes" id="UP001281147"/>
    </source>
</evidence>
<accession>A0ACC3NDU6</accession>
<sequence>MDQSFQEWEHEPMDEEHSLTSVYRHEHTAHPATIMLPIPSGTDDDARDDHLDDEERVAKRPRTGFHCELYNNLYTEKRALARHCQTDQHRQRAGLPLAPKYHCNTCQKVFTRDSDRVRHENEQHHGVEREGSKRQLPQQQEIPTGRKSLNAATGLPSKLVTSRSPQFGVQREVDIDKTHGASDEVHTNGGSDFAEDLGVVRRQVAGPSDGDIPDSHMTPSCPDTAEKCPRGRLPIEKMRTSLLQRHGRAQLLSPQKVIPCAFCDLPFEKIVDEILSHLRSHLDVTTRNYPCEICQVGFVHDEDLRLHKQAAKDGRSSENTNDRLTDSDSYRLSLRLQH</sequence>
<dbReference type="EMBL" id="JAUTXU010000055">
    <property type="protein sequence ID" value="KAK3714494.1"/>
    <property type="molecule type" value="Genomic_DNA"/>
</dbReference>
<gene>
    <name evidence="1" type="ORF">LTR37_007800</name>
</gene>
<dbReference type="Proteomes" id="UP001281147">
    <property type="component" value="Unassembled WGS sequence"/>
</dbReference>
<organism evidence="1 2">
    <name type="scientific">Vermiconidia calcicola</name>
    <dbReference type="NCBI Taxonomy" id="1690605"/>
    <lineage>
        <taxon>Eukaryota</taxon>
        <taxon>Fungi</taxon>
        <taxon>Dikarya</taxon>
        <taxon>Ascomycota</taxon>
        <taxon>Pezizomycotina</taxon>
        <taxon>Dothideomycetes</taxon>
        <taxon>Dothideomycetidae</taxon>
        <taxon>Mycosphaerellales</taxon>
        <taxon>Extremaceae</taxon>
        <taxon>Vermiconidia</taxon>
    </lineage>
</organism>